<proteinExistence type="predicted"/>
<keyword evidence="3" id="KW-1185">Reference proteome</keyword>
<comment type="caution">
    <text evidence="2">The sequence shown here is derived from an EMBL/GenBank/DDBJ whole genome shotgun (WGS) entry which is preliminary data.</text>
</comment>
<dbReference type="AlphaFoldDB" id="A0A559JAG5"/>
<reference evidence="2 3" key="1">
    <citation type="submission" date="2019-07" db="EMBL/GenBank/DDBJ databases">
        <authorList>
            <person name="Kim J."/>
        </authorList>
    </citation>
    <scope>NUCLEOTIDE SEQUENCE [LARGE SCALE GENOMIC DNA]</scope>
    <source>
        <strain evidence="2 3">G13</strain>
    </source>
</reference>
<dbReference type="RefSeq" id="WP_144705775.1">
    <property type="nucleotide sequence ID" value="NZ_VNJJ01000014.1"/>
</dbReference>
<evidence type="ECO:0000259" key="1">
    <source>
        <dbReference type="PROSITE" id="PS50801"/>
    </source>
</evidence>
<evidence type="ECO:0000313" key="2">
    <source>
        <dbReference type="EMBL" id="TVX96875.1"/>
    </source>
</evidence>
<dbReference type="PROSITE" id="PS50801">
    <property type="entry name" value="STAS"/>
    <property type="match status" value="1"/>
</dbReference>
<dbReference type="Pfam" id="PF13466">
    <property type="entry name" value="STAS_2"/>
    <property type="match status" value="1"/>
</dbReference>
<protein>
    <submittedName>
        <fullName evidence="2">STAS domain-containing protein</fullName>
    </submittedName>
</protein>
<dbReference type="Proteomes" id="UP000316330">
    <property type="component" value="Unassembled WGS sequence"/>
</dbReference>
<dbReference type="InterPro" id="IPR058548">
    <property type="entry name" value="MlaB-like_STAS"/>
</dbReference>
<dbReference type="InterPro" id="IPR036513">
    <property type="entry name" value="STAS_dom_sf"/>
</dbReference>
<evidence type="ECO:0000313" key="3">
    <source>
        <dbReference type="Proteomes" id="UP000316330"/>
    </source>
</evidence>
<dbReference type="SUPFAM" id="SSF52091">
    <property type="entry name" value="SpoIIaa-like"/>
    <property type="match status" value="1"/>
</dbReference>
<accession>A0A559JAG5</accession>
<dbReference type="EMBL" id="VNJJ01000014">
    <property type="protein sequence ID" value="TVX96875.1"/>
    <property type="molecule type" value="Genomic_DNA"/>
</dbReference>
<name>A0A559JAG5_9BACL</name>
<dbReference type="Gene3D" id="3.30.750.24">
    <property type="entry name" value="STAS domain"/>
    <property type="match status" value="1"/>
</dbReference>
<gene>
    <name evidence="2" type="ORF">FPZ45_19970</name>
</gene>
<dbReference type="OrthoDB" id="9794628at2"/>
<organism evidence="2 3">
    <name type="scientific">Cohnella terricola</name>
    <dbReference type="NCBI Taxonomy" id="1289167"/>
    <lineage>
        <taxon>Bacteria</taxon>
        <taxon>Bacillati</taxon>
        <taxon>Bacillota</taxon>
        <taxon>Bacilli</taxon>
        <taxon>Bacillales</taxon>
        <taxon>Paenibacillaceae</taxon>
        <taxon>Cohnella</taxon>
    </lineage>
</organism>
<dbReference type="InterPro" id="IPR002645">
    <property type="entry name" value="STAS_dom"/>
</dbReference>
<feature type="domain" description="STAS" evidence="1">
    <location>
        <begin position="14"/>
        <end position="95"/>
    </location>
</feature>
<dbReference type="CDD" id="cd07043">
    <property type="entry name" value="STAS_anti-anti-sigma_factors"/>
    <property type="match status" value="1"/>
</dbReference>
<sequence length="95" mass="10340">MCYELSKTGEQISVTLTGTIGVREATSLRQQLFPLMRQGFASVDIQLSEVTDMDSSGLGLLSAVKKIADDCNANVTFHDVPDRLRGRLIQTGIPI</sequence>